<dbReference type="PANTHER" id="PTHR23132:SF23">
    <property type="entry name" value="D-ALANINE--D-ALANINE LIGASE B"/>
    <property type="match status" value="1"/>
</dbReference>
<keyword evidence="3" id="KW-0547">Nucleotide-binding</keyword>
<dbReference type="CDD" id="cd02440">
    <property type="entry name" value="AdoMet_MTases"/>
    <property type="match status" value="1"/>
</dbReference>
<dbReference type="Pfam" id="PF07478">
    <property type="entry name" value="Dala_Dala_lig_C"/>
    <property type="match status" value="1"/>
</dbReference>
<evidence type="ECO:0000256" key="1">
    <source>
        <dbReference type="ARBA" id="ARBA00010871"/>
    </source>
</evidence>
<sequence>MILYSLPWRIPTKVLNSCFFYILFESSAMKICVFLSSYEGSGSALEAVDELACNPGACTDRHTFEYRFIHKANANQEIDAAVAEGFEFYFNFLWGSLDDPVAGIRASQYFESLNLPSCGFRSWERLNTKNDFFDRARLRGSPPVPGTERFPLFVKPANGCSSLLIDERSVCRNEEELVGALRRINEGLREARVRRAEAMGIQDTHGYADSYSPVGRDSDDIVVQEFIDGRDCTCSVVKMGQGCLALAPFIYKTRPVPSMKQKFLTFELKHDEQTAIQLLPKEDDPALFERIQRAAIEAYRASDCSGSNMGCDVDMRIRPDGAVFVIEINPQPAAFELEGPFQDLPIIHSLPGGHRAVIDIFITNQLLSCSDMRSTSNKVAQSYDEMAPHYDKYAEEEGNKFVGIKSLLSAADYSGTIFELACGTGLFGQLLSKDKKWTASRETNRLFGFDISPAMLKICRDTGHYDGGAHLDAMETTLVNFARYSPAVDHVVCFAAIQFLRPEAFHFVLALCFAIAGRSITIGVDEIPDGYNAALDEAGFGHMRQHNHVADMEASFGETPPPGWRLEQREREYSWTSPKTGNDVYATYFRFERDEGGCRNVMFDKEELAN</sequence>
<organism evidence="5 6">
    <name type="scientific">Beauveria bassiana</name>
    <name type="common">White muscardine disease fungus</name>
    <name type="synonym">Tritirachium shiotae</name>
    <dbReference type="NCBI Taxonomy" id="176275"/>
    <lineage>
        <taxon>Eukaryota</taxon>
        <taxon>Fungi</taxon>
        <taxon>Dikarya</taxon>
        <taxon>Ascomycota</taxon>
        <taxon>Pezizomycotina</taxon>
        <taxon>Sordariomycetes</taxon>
        <taxon>Hypocreomycetidae</taxon>
        <taxon>Hypocreales</taxon>
        <taxon>Cordycipitaceae</taxon>
        <taxon>Beauveria</taxon>
    </lineage>
</organism>
<dbReference type="OrthoDB" id="66144at2759"/>
<keyword evidence="3" id="KW-0067">ATP-binding</keyword>
<comment type="caution">
    <text evidence="5">The sequence shown here is derived from an EMBL/GenBank/DDBJ whole genome shotgun (WGS) entry which is preliminary data.</text>
</comment>
<accession>A0A2S7YI79</accession>
<dbReference type="GO" id="GO:0046872">
    <property type="term" value="F:metal ion binding"/>
    <property type="evidence" value="ECO:0007669"/>
    <property type="project" value="InterPro"/>
</dbReference>
<keyword evidence="2" id="KW-0436">Ligase</keyword>
<evidence type="ECO:0000256" key="2">
    <source>
        <dbReference type="ARBA" id="ARBA00022598"/>
    </source>
</evidence>
<reference evidence="5 6" key="1">
    <citation type="submission" date="2016-07" db="EMBL/GenBank/DDBJ databases">
        <title>Comparative genomics of the entomopathogenic fungus Beauveria bassiana.</title>
        <authorList>
            <person name="Valero Jimenez C.A."/>
            <person name="Zwaan B.J."/>
            <person name="Van Kan J.A."/>
            <person name="Takken W."/>
            <person name="Debets A.J."/>
            <person name="Schoustra S.E."/>
            <person name="Koenraadt C.J."/>
        </authorList>
    </citation>
    <scope>NUCLEOTIDE SEQUENCE [LARGE SCALE GENOMIC DNA]</scope>
    <source>
        <strain evidence="5 6">ARSEF 8028</strain>
    </source>
</reference>
<dbReference type="InterPro" id="IPR029063">
    <property type="entry name" value="SAM-dependent_MTases_sf"/>
</dbReference>
<dbReference type="InterPro" id="IPR011095">
    <property type="entry name" value="Dala_Dala_lig_C"/>
</dbReference>
<dbReference type="Gene3D" id="3.30.470.20">
    <property type="entry name" value="ATP-grasp fold, B domain"/>
    <property type="match status" value="1"/>
</dbReference>
<dbReference type="AlphaFoldDB" id="A0A2S7YI79"/>
<dbReference type="InterPro" id="IPR011761">
    <property type="entry name" value="ATP-grasp"/>
</dbReference>
<dbReference type="SUPFAM" id="SSF53335">
    <property type="entry name" value="S-adenosyl-L-methionine-dependent methyltransferases"/>
    <property type="match status" value="1"/>
</dbReference>
<dbReference type="InterPro" id="IPR041698">
    <property type="entry name" value="Methyltransf_25"/>
</dbReference>
<dbReference type="Proteomes" id="UP000237441">
    <property type="component" value="Unassembled WGS sequence"/>
</dbReference>
<dbReference type="EMBL" id="JRHA01000006">
    <property type="protein sequence ID" value="PQK15886.1"/>
    <property type="molecule type" value="Genomic_DNA"/>
</dbReference>
<evidence type="ECO:0000313" key="5">
    <source>
        <dbReference type="EMBL" id="PQK15886.1"/>
    </source>
</evidence>
<comment type="similarity">
    <text evidence="1">Belongs to the D-alanine--D-alanine ligase family.</text>
</comment>
<dbReference type="SUPFAM" id="SSF56059">
    <property type="entry name" value="Glutathione synthetase ATP-binding domain-like"/>
    <property type="match status" value="1"/>
</dbReference>
<evidence type="ECO:0000256" key="3">
    <source>
        <dbReference type="PROSITE-ProRule" id="PRU00409"/>
    </source>
</evidence>
<evidence type="ECO:0000313" key="6">
    <source>
        <dbReference type="Proteomes" id="UP000237441"/>
    </source>
</evidence>
<dbReference type="Pfam" id="PF13649">
    <property type="entry name" value="Methyltransf_25"/>
    <property type="match status" value="1"/>
</dbReference>
<proteinExistence type="inferred from homology"/>
<gene>
    <name evidence="5" type="ORF">BB8028_0006g02080</name>
</gene>
<feature type="domain" description="ATP-grasp" evidence="4">
    <location>
        <begin position="107"/>
        <end position="358"/>
    </location>
</feature>
<evidence type="ECO:0000259" key="4">
    <source>
        <dbReference type="PROSITE" id="PS50975"/>
    </source>
</evidence>
<dbReference type="Gene3D" id="3.40.50.150">
    <property type="entry name" value="Vaccinia Virus protein VP39"/>
    <property type="match status" value="1"/>
</dbReference>
<name>A0A2S7YI79_BEABA</name>
<dbReference type="GO" id="GO:0008716">
    <property type="term" value="F:D-alanine-D-alanine ligase activity"/>
    <property type="evidence" value="ECO:0007669"/>
    <property type="project" value="InterPro"/>
</dbReference>
<dbReference type="GO" id="GO:0005524">
    <property type="term" value="F:ATP binding"/>
    <property type="evidence" value="ECO:0007669"/>
    <property type="project" value="UniProtKB-UniRule"/>
</dbReference>
<dbReference type="PANTHER" id="PTHR23132">
    <property type="entry name" value="D-ALANINE--D-ALANINE LIGASE"/>
    <property type="match status" value="1"/>
</dbReference>
<protein>
    <recommendedName>
        <fullName evidence="4">ATP-grasp domain-containing protein</fullName>
    </recommendedName>
</protein>
<dbReference type="PROSITE" id="PS50975">
    <property type="entry name" value="ATP_GRASP"/>
    <property type="match status" value="1"/>
</dbReference>